<dbReference type="InterPro" id="IPR001304">
    <property type="entry name" value="C-type_lectin-like"/>
</dbReference>
<evidence type="ECO:0000259" key="3">
    <source>
        <dbReference type="PROSITE" id="PS50041"/>
    </source>
</evidence>
<dbReference type="GO" id="GO:0098632">
    <property type="term" value="F:cell-cell adhesion mediator activity"/>
    <property type="evidence" value="ECO:0007669"/>
    <property type="project" value="TreeGrafter"/>
</dbReference>
<dbReference type="Gene3D" id="2.60.40.10">
    <property type="entry name" value="Immunoglobulins"/>
    <property type="match status" value="10"/>
</dbReference>
<feature type="domain" description="Ig-like" evidence="4">
    <location>
        <begin position="548"/>
        <end position="648"/>
    </location>
</feature>
<dbReference type="GO" id="GO:0007156">
    <property type="term" value="P:homophilic cell adhesion via plasma membrane adhesion molecules"/>
    <property type="evidence" value="ECO:0007669"/>
    <property type="project" value="TreeGrafter"/>
</dbReference>
<dbReference type="InterPro" id="IPR003599">
    <property type="entry name" value="Ig_sub"/>
</dbReference>
<dbReference type="PROSITE" id="PS50835">
    <property type="entry name" value="IG_LIKE"/>
    <property type="match status" value="5"/>
</dbReference>
<dbReference type="InterPro" id="IPR016187">
    <property type="entry name" value="CTDL_fold"/>
</dbReference>
<reference evidence="6 7" key="1">
    <citation type="journal article" date="2019" name="BMC Genomics">
        <title>New insights from Opisthorchis felineus genome: update on genomics of the epidemiologically important liver flukes.</title>
        <authorList>
            <person name="Ershov N.I."/>
            <person name="Mordvinov V.A."/>
            <person name="Prokhortchouk E.B."/>
            <person name="Pakharukova M.Y."/>
            <person name="Gunbin K.V."/>
            <person name="Ustyantsev K."/>
            <person name="Genaev M.A."/>
            <person name="Blinov A.G."/>
            <person name="Mazur A."/>
            <person name="Boulygina E."/>
            <person name="Tsygankova S."/>
            <person name="Khrameeva E."/>
            <person name="Chekanov N."/>
            <person name="Fan G."/>
            <person name="Xiao A."/>
            <person name="Zhang H."/>
            <person name="Xu X."/>
            <person name="Yang H."/>
            <person name="Solovyev V."/>
            <person name="Lee S.M."/>
            <person name="Liu X."/>
            <person name="Afonnikov D.A."/>
            <person name="Skryabin K.G."/>
        </authorList>
    </citation>
    <scope>NUCLEOTIDE SEQUENCE [LARGE SCALE GENOMIC DNA]</scope>
    <source>
        <strain evidence="6">AK-0245</strain>
        <tissue evidence="6">Whole organism</tissue>
    </source>
</reference>
<keyword evidence="1" id="KW-0677">Repeat</keyword>
<evidence type="ECO:0008006" key="8">
    <source>
        <dbReference type="Google" id="ProtNLM"/>
    </source>
</evidence>
<dbReference type="PANTHER" id="PTHR10075">
    <property type="entry name" value="BASIGIN RELATED"/>
    <property type="match status" value="1"/>
</dbReference>
<feature type="domain" description="Ig-like" evidence="4">
    <location>
        <begin position="651"/>
        <end position="751"/>
    </location>
</feature>
<evidence type="ECO:0000259" key="4">
    <source>
        <dbReference type="PROSITE" id="PS50835"/>
    </source>
</evidence>
<feature type="domain" description="C-type lectin" evidence="3">
    <location>
        <begin position="56"/>
        <end position="191"/>
    </location>
</feature>
<dbReference type="OrthoDB" id="3666223at2759"/>
<feature type="domain" description="Fibronectin type-III" evidence="5">
    <location>
        <begin position="861"/>
        <end position="971"/>
    </location>
</feature>
<dbReference type="InterPro" id="IPR036116">
    <property type="entry name" value="FN3_sf"/>
</dbReference>
<dbReference type="InterPro" id="IPR013151">
    <property type="entry name" value="Immunoglobulin_dom"/>
</dbReference>
<name>A0A4S2LKJ4_OPIFE</name>
<dbReference type="SMART" id="SM00409">
    <property type="entry name" value="IG"/>
    <property type="match status" value="5"/>
</dbReference>
<proteinExistence type="predicted"/>
<dbReference type="Pfam" id="PF07679">
    <property type="entry name" value="I-set"/>
    <property type="match status" value="1"/>
</dbReference>
<dbReference type="GO" id="GO:0005886">
    <property type="term" value="C:plasma membrane"/>
    <property type="evidence" value="ECO:0007669"/>
    <property type="project" value="TreeGrafter"/>
</dbReference>
<dbReference type="PROSITE" id="PS50041">
    <property type="entry name" value="C_TYPE_LECTIN_2"/>
    <property type="match status" value="1"/>
</dbReference>
<dbReference type="InterPro" id="IPR007110">
    <property type="entry name" value="Ig-like_dom"/>
</dbReference>
<dbReference type="SUPFAM" id="SSF49265">
    <property type="entry name" value="Fibronectin type III"/>
    <property type="match status" value="2"/>
</dbReference>
<feature type="domain" description="Fibronectin type-III" evidence="5">
    <location>
        <begin position="976"/>
        <end position="1079"/>
    </location>
</feature>
<organism evidence="6 7">
    <name type="scientific">Opisthorchis felineus</name>
    <dbReference type="NCBI Taxonomy" id="147828"/>
    <lineage>
        <taxon>Eukaryota</taxon>
        <taxon>Metazoa</taxon>
        <taxon>Spiralia</taxon>
        <taxon>Lophotrochozoa</taxon>
        <taxon>Platyhelminthes</taxon>
        <taxon>Trematoda</taxon>
        <taxon>Digenea</taxon>
        <taxon>Opisthorchiida</taxon>
        <taxon>Opisthorchiata</taxon>
        <taxon>Opisthorchiidae</taxon>
        <taxon>Opisthorchis</taxon>
    </lineage>
</organism>
<dbReference type="SMART" id="SM00408">
    <property type="entry name" value="IGc2"/>
    <property type="match status" value="5"/>
</dbReference>
<dbReference type="EMBL" id="SJOL01006866">
    <property type="protein sequence ID" value="TGZ64165.1"/>
    <property type="molecule type" value="Genomic_DNA"/>
</dbReference>
<dbReference type="STRING" id="147828.A0A4S2LKJ4"/>
<dbReference type="InterPro" id="IPR003961">
    <property type="entry name" value="FN3_dom"/>
</dbReference>
<dbReference type="InterPro" id="IPR013098">
    <property type="entry name" value="Ig_I-set"/>
</dbReference>
<dbReference type="Pfam" id="PF00041">
    <property type="entry name" value="fn3"/>
    <property type="match status" value="2"/>
</dbReference>
<dbReference type="SUPFAM" id="SSF48726">
    <property type="entry name" value="Immunoglobulin"/>
    <property type="match status" value="5"/>
</dbReference>
<dbReference type="GO" id="GO:0007411">
    <property type="term" value="P:axon guidance"/>
    <property type="evidence" value="ECO:0007669"/>
    <property type="project" value="TreeGrafter"/>
</dbReference>
<dbReference type="CDD" id="cd00063">
    <property type="entry name" value="FN3"/>
    <property type="match status" value="4"/>
</dbReference>
<protein>
    <recommendedName>
        <fullName evidence="8">Contactin</fullName>
    </recommendedName>
</protein>
<sequence>MLKMKEETSRSSNKMKLGYLLYCFILIIVVDAFNPWAGCPHDKDFDPDCPDGWFGFDTNCYTFFTAIPLTYLLAKKTCEKHGALLLRIDTLEQHDFISKKLESIAVTRTMRWYTAGMMRPDSFGEFIWEGHPSRYQNVRAELMSLWLDQVPGVREKATFPADRTRIVYGSNGARWGWYLDTAIPARNYICQAPKAMANQLLPTAKSLTYGEYSTTPKRRGPCFLRQPEDVLYVQRLSSDTYAELMCEANGNPQPNFRWYSVSIESKTDASGVTVTWLKRTLIDPTKDMSGRISISAGSLVIHAPDSSTDAQLFQCEATNELGSVLSRTARVVFGQLETAQKQPRNERRVLAHKSETLPCDPPPHSPQDSLLYTVYMSKDGQLEPVITAYRPNLFISQAKGLIGFSEVTALDTGIYVCMITMQFNGVRLFDSPKLPDMPFTVTQSNEPRQEPRIYDDFPAIWPSNPQRGQFVRLECFASGYSQFEGLTYTWRRREGLPIRPGSLKDFDRVIELPNVQPEDQGEYECSVRDSLGKKATPRSVMLHITAKPYFPTPLHDTVADIGTNVTLTCEAAAIPEPEHAWYRNGIAVSDLISQGKLDPARYSLISVSATRSNLRIMKVQLSDSSMFTCLAWNNLGSEASSGELRVISLSPTFARHPVMPNEGMVGGSVVMECQPEGAPSMETQWLHNAAVLSPSTSIMDPETGSATCPTKYCTLPNGNLLIVNLVNADAGEYACVATNSLGEARSSAFLTVIPSLQLQLSPMNRVVYENSTVLLPCRASSSPYLDINYAWFFEGVQIKFDRLDLDARRYDVSQLLRPYGRYFGTLRITNIQFENSGNYSCVAETPLSSISTGGLIRVAGPPGPCGGLMVDPQIGTHRVNVSWTVGNTHLSPITAFTIEANAKLDPPEKWTVVVSNLSITATEELLPLGRRMAFVENLASNMAYRLRVRAINALGIGAPSPPSLWFTTLATAPTKMPQNITGGGGKHGTLVFQWVPLSPVDYNGPDFRYRAHIRAKGNNEYGIYELWNTKPLEGGKFLQYTLTLGENLYYKPYEIRMEAVNKMGAGPITDPVTIMSAARVPTNAPGGVTAGALNSSAITVWWTRPLPSEGQGPIGGYRILYWPRVSDCRSERSDIARYQLGQRQTVHGDVTKGVIIGLDADTYYCIAVQLFNTAGDGLESSFTEQTTFKISPQDYPTMVILNATDIPNTIRVSWVGVQAKPDEESIEGYCIRYWPVGSQFKQTFTDVDVGLHTFGYVRGLETNKRYYLRVYAYSRGGVGKMSSPVNQFQIIPKAQCIPGATWDGPDFRYNFICKSAGLRSSLRLLGVATLMALQWTRCHSA</sequence>
<gene>
    <name evidence="6" type="ORF">CRM22_006513</name>
</gene>
<dbReference type="Pfam" id="PF00047">
    <property type="entry name" value="ig"/>
    <property type="match status" value="1"/>
</dbReference>
<evidence type="ECO:0000259" key="5">
    <source>
        <dbReference type="PROSITE" id="PS50853"/>
    </source>
</evidence>
<feature type="domain" description="Ig-like" evidence="4">
    <location>
        <begin position="227"/>
        <end position="332"/>
    </location>
</feature>
<dbReference type="SMART" id="SM00034">
    <property type="entry name" value="CLECT"/>
    <property type="match status" value="1"/>
</dbReference>
<dbReference type="InterPro" id="IPR016186">
    <property type="entry name" value="C-type_lectin-like/link_sf"/>
</dbReference>
<dbReference type="GO" id="GO:0030424">
    <property type="term" value="C:axon"/>
    <property type="evidence" value="ECO:0007669"/>
    <property type="project" value="TreeGrafter"/>
</dbReference>
<comment type="caution">
    <text evidence="6">The sequence shown here is derived from an EMBL/GenBank/DDBJ whole genome shotgun (WGS) entry which is preliminary data.</text>
</comment>
<feature type="domain" description="Fibronectin type-III" evidence="5">
    <location>
        <begin position="1195"/>
        <end position="1294"/>
    </location>
</feature>
<dbReference type="FunFam" id="2.60.40.10:FF:000028">
    <property type="entry name" value="Neuronal cell adhesion molecule"/>
    <property type="match status" value="1"/>
</dbReference>
<accession>A0A4S2LKJ4</accession>
<keyword evidence="7" id="KW-1185">Reference proteome</keyword>
<dbReference type="PROSITE" id="PS50853">
    <property type="entry name" value="FN3"/>
    <property type="match status" value="4"/>
</dbReference>
<dbReference type="Gene3D" id="3.10.100.10">
    <property type="entry name" value="Mannose-Binding Protein A, subunit A"/>
    <property type="match status" value="1"/>
</dbReference>
<dbReference type="Pfam" id="PF13927">
    <property type="entry name" value="Ig_3"/>
    <property type="match status" value="2"/>
</dbReference>
<dbReference type="SMART" id="SM00060">
    <property type="entry name" value="FN3"/>
    <property type="match status" value="4"/>
</dbReference>
<evidence type="ECO:0000256" key="1">
    <source>
        <dbReference type="ARBA" id="ARBA00022737"/>
    </source>
</evidence>
<feature type="domain" description="Ig-like" evidence="4">
    <location>
        <begin position="754"/>
        <end position="851"/>
    </location>
</feature>
<dbReference type="Proteomes" id="UP000308267">
    <property type="component" value="Unassembled WGS sequence"/>
</dbReference>
<dbReference type="InterPro" id="IPR003598">
    <property type="entry name" value="Ig_sub2"/>
</dbReference>
<keyword evidence="2" id="KW-0393">Immunoglobulin domain</keyword>
<dbReference type="InterPro" id="IPR036179">
    <property type="entry name" value="Ig-like_dom_sf"/>
</dbReference>
<feature type="domain" description="Ig-like" evidence="4">
    <location>
        <begin position="451"/>
        <end position="541"/>
    </location>
</feature>
<dbReference type="SUPFAM" id="SSF56436">
    <property type="entry name" value="C-type lectin-like"/>
    <property type="match status" value="1"/>
</dbReference>
<evidence type="ECO:0000256" key="2">
    <source>
        <dbReference type="ARBA" id="ARBA00023319"/>
    </source>
</evidence>
<dbReference type="PANTHER" id="PTHR10075:SF100">
    <property type="entry name" value="FASCICLIN-2"/>
    <property type="match status" value="1"/>
</dbReference>
<dbReference type="InterPro" id="IPR013783">
    <property type="entry name" value="Ig-like_fold"/>
</dbReference>
<evidence type="ECO:0000313" key="6">
    <source>
        <dbReference type="EMBL" id="TGZ64165.1"/>
    </source>
</evidence>
<dbReference type="GO" id="GO:0070593">
    <property type="term" value="P:dendrite self-avoidance"/>
    <property type="evidence" value="ECO:0007669"/>
    <property type="project" value="TreeGrafter"/>
</dbReference>
<evidence type="ECO:0000313" key="7">
    <source>
        <dbReference type="Proteomes" id="UP000308267"/>
    </source>
</evidence>
<feature type="domain" description="Fibronectin type-III" evidence="5">
    <location>
        <begin position="1084"/>
        <end position="1194"/>
    </location>
</feature>